<dbReference type="Proteomes" id="UP001627154">
    <property type="component" value="Unassembled WGS sequence"/>
</dbReference>
<dbReference type="Pfam" id="PF05380">
    <property type="entry name" value="Peptidase_A17"/>
    <property type="match status" value="1"/>
</dbReference>
<evidence type="ECO:0000313" key="2">
    <source>
        <dbReference type="Proteomes" id="UP001627154"/>
    </source>
</evidence>
<dbReference type="SUPFAM" id="SSF56672">
    <property type="entry name" value="DNA/RNA polymerases"/>
    <property type="match status" value="1"/>
</dbReference>
<accession>A0ABD2VWF6</accession>
<protein>
    <recommendedName>
        <fullName evidence="3">Peptidase aspartic putative domain-containing protein</fullName>
    </recommendedName>
</protein>
<dbReference type="EMBL" id="JBJJXI010000166">
    <property type="protein sequence ID" value="KAL3384958.1"/>
    <property type="molecule type" value="Genomic_DNA"/>
</dbReference>
<comment type="caution">
    <text evidence="1">The sequence shown here is derived from an EMBL/GenBank/DDBJ whole genome shotgun (WGS) entry which is preliminary data.</text>
</comment>
<evidence type="ECO:0008006" key="3">
    <source>
        <dbReference type="Google" id="ProtNLM"/>
    </source>
</evidence>
<gene>
    <name evidence="1" type="ORF">TKK_019358</name>
</gene>
<dbReference type="InterPro" id="IPR043502">
    <property type="entry name" value="DNA/RNA_pol_sf"/>
</dbReference>
<name>A0ABD2VWF6_9HYME</name>
<sequence length="1114" mass="125714">MKELRKGVNIYVENLKKNVDLHAAIICGTADLPAKALFLGMNQYNGRFGCQVCVQEGRTVDHRRVYPFKSNLNLRTEKDVLESSIQAVACGFPVCGVKGPTILSKICYKFVSSTAVDVMHNTHEGVVKKLIDLWFNFFKALSPAKRKDHVVQARLCFLCLKPNYNSQSCTSSYKCNDCKGKHHILMHDALSKGVKGTKAQTAQLDNEIQSFATTFNCNQEIQCFSSSGPTIFKHVVLVATALVRLVTRSGKIMTARALLDPASNSSFVSEQVAQTLELNRIRVTGNLFGINACKAGSVKEEVHLSVSPIDNTEPSLPFVALILETITRDTPNRLVQNRNWPHIANLKLADPTYNIPGKIDVVLGSDITGFLYQNDSRCESLEEPVARLTIFGWVLTELFWESSFSTDVCVESRSITCLASELSSTTQLNSNCTELSDRCVNCDLQKFWEVEDLHDSPIPSEDEIKCEKLFVDTVQRTNEGRYMVSLLFKLDPNKYLNSNYKIASQLLSNLERKLDNNNLLSKKYTDFMLEYRDLTHMAKSNHSKDDGYFIPHHGVFKKSDPTGKIRVVFNGSSKTSSGFTLNDCLYVGKKLQKDIWVVLSRWRFHKIAFTADVVKMYRQILILPKDRVWQRILWRDDRTQTPTCYDLNTVTYGLTSSPFIALRVLEQLADDEENTFPMGADMLRHNSYVDDFYVGADTVQNASAAQRELINILMAGGFSLSKWASNEPSLRIGDNCDSKAIPQAEGVPRWLGVCPKNRHTIELHGFSDASERAYAACVYIRVLLPNGNYQSNLLVVKTRVAPVKTLSIPKLELCAATLLVELLSRIKSGLQLDEVPTYGWTDSKVVLVWISNHASKWTSFVANRVSKIQALLSAKNWYHVPSGQNPADVATRGITPSQLRKLKLWWHGPQWLTDEKINIPSRIELPSLIPEKKANVTALTTQIHEQPEILSRFSTFNRLRRVVAYIYRFYHNTSNKSSQRLGALTTHELNNATNVVIRLSQSISFHQEIADLTKGKCLKSNSQLLPLKPFLDESGLLRLGGRIDNAPLLAYTEKHQILLHKDCPLSSLLMKFAHNQTLHESLKIVFDAHVIPPDRRNLRWEICLSVESLAFERF</sequence>
<dbReference type="GO" id="GO:0071897">
    <property type="term" value="P:DNA biosynthetic process"/>
    <property type="evidence" value="ECO:0007669"/>
    <property type="project" value="UniProtKB-ARBA"/>
</dbReference>
<dbReference type="PANTHER" id="PTHR47331">
    <property type="entry name" value="PHD-TYPE DOMAIN-CONTAINING PROTEIN"/>
    <property type="match status" value="1"/>
</dbReference>
<dbReference type="InterPro" id="IPR008042">
    <property type="entry name" value="Retrotrans_Pao"/>
</dbReference>
<keyword evidence="2" id="KW-1185">Reference proteome</keyword>
<reference evidence="1 2" key="1">
    <citation type="journal article" date="2024" name="bioRxiv">
        <title>A reference genome for Trichogramma kaykai: A tiny desert-dwelling parasitoid wasp with competing sex-ratio distorters.</title>
        <authorList>
            <person name="Culotta J."/>
            <person name="Lindsey A.R."/>
        </authorList>
    </citation>
    <scope>NUCLEOTIDE SEQUENCE [LARGE SCALE GENOMIC DNA]</scope>
    <source>
        <strain evidence="1 2">KSX58</strain>
    </source>
</reference>
<dbReference type="PANTHER" id="PTHR47331:SF5">
    <property type="entry name" value="RIBONUCLEASE H"/>
    <property type="match status" value="1"/>
</dbReference>
<dbReference type="AlphaFoldDB" id="A0ABD2VWF6"/>
<proteinExistence type="predicted"/>
<organism evidence="1 2">
    <name type="scientific">Trichogramma kaykai</name>
    <dbReference type="NCBI Taxonomy" id="54128"/>
    <lineage>
        <taxon>Eukaryota</taxon>
        <taxon>Metazoa</taxon>
        <taxon>Ecdysozoa</taxon>
        <taxon>Arthropoda</taxon>
        <taxon>Hexapoda</taxon>
        <taxon>Insecta</taxon>
        <taxon>Pterygota</taxon>
        <taxon>Neoptera</taxon>
        <taxon>Endopterygota</taxon>
        <taxon>Hymenoptera</taxon>
        <taxon>Apocrita</taxon>
        <taxon>Proctotrupomorpha</taxon>
        <taxon>Chalcidoidea</taxon>
        <taxon>Trichogrammatidae</taxon>
        <taxon>Trichogramma</taxon>
    </lineage>
</organism>
<evidence type="ECO:0000313" key="1">
    <source>
        <dbReference type="EMBL" id="KAL3384958.1"/>
    </source>
</evidence>